<dbReference type="AlphaFoldDB" id="A0A951PQC6"/>
<protein>
    <submittedName>
        <fullName evidence="1">Uncharacterized protein</fullName>
    </submittedName>
</protein>
<reference evidence="1" key="1">
    <citation type="submission" date="2021-05" db="EMBL/GenBank/DDBJ databases">
        <authorList>
            <person name="Pietrasiak N."/>
            <person name="Ward R."/>
            <person name="Stajich J.E."/>
            <person name="Kurbessoian T."/>
        </authorList>
    </citation>
    <scope>NUCLEOTIDE SEQUENCE</scope>
    <source>
        <strain evidence="1">CPER-KK1</strain>
    </source>
</reference>
<proteinExistence type="predicted"/>
<sequence length="319" mass="37158">MEDFGIIIACCYQDYLFAKGCCASIRHFLGDVPIGLIVDGTFSLSSLEKEYGVRVLNHDTVTNEFLRKRSFGWGKTKMIAFWESPWKHFLVLDADTNVWGNVLKYKDFTQFDAIIDRPCYGHSDEFVSEFFFEVSEIEKHFPDFNWKAHQNDYFCTGTFFGTRDIFSLDEYSKILDFTEKNPGIFKYGEMGFLNFMLFRAADEGRIRLGQANMQLIVPDFEQEELKKRFPVKETGPVVQDDEAIVIHWCGPKPMLSTSKAYSDPMSFCRRQFIQRERGYTGANADFWLKVEDYLSLLNVYKNKAVRRLSKHSKKLISSK</sequence>
<evidence type="ECO:0000313" key="1">
    <source>
        <dbReference type="EMBL" id="MBW4547927.1"/>
    </source>
</evidence>
<gene>
    <name evidence="1" type="ORF">KME25_26305</name>
</gene>
<dbReference type="Proteomes" id="UP000753908">
    <property type="component" value="Unassembled WGS sequence"/>
</dbReference>
<reference evidence="1" key="2">
    <citation type="journal article" date="2022" name="Microbiol. Resour. Announc.">
        <title>Metagenome Sequencing to Explore Phylogenomics of Terrestrial Cyanobacteria.</title>
        <authorList>
            <person name="Ward R.D."/>
            <person name="Stajich J.E."/>
            <person name="Johansen J.R."/>
            <person name="Huntemann M."/>
            <person name="Clum A."/>
            <person name="Foster B."/>
            <person name="Foster B."/>
            <person name="Roux S."/>
            <person name="Palaniappan K."/>
            <person name="Varghese N."/>
            <person name="Mukherjee S."/>
            <person name="Reddy T.B.K."/>
            <person name="Daum C."/>
            <person name="Copeland A."/>
            <person name="Chen I.A."/>
            <person name="Ivanova N.N."/>
            <person name="Kyrpides N.C."/>
            <person name="Shapiro N."/>
            <person name="Eloe-Fadrosh E.A."/>
            <person name="Pietrasiak N."/>
        </authorList>
    </citation>
    <scope>NUCLEOTIDE SEQUENCE</scope>
    <source>
        <strain evidence="1">CPER-KK1</strain>
    </source>
</reference>
<dbReference type="Gene3D" id="3.90.550.10">
    <property type="entry name" value="Spore Coat Polysaccharide Biosynthesis Protein SpsA, Chain A"/>
    <property type="match status" value="1"/>
</dbReference>
<dbReference type="InterPro" id="IPR029044">
    <property type="entry name" value="Nucleotide-diphossugar_trans"/>
</dbReference>
<dbReference type="EMBL" id="JAHHIF010000051">
    <property type="protein sequence ID" value="MBW4547927.1"/>
    <property type="molecule type" value="Genomic_DNA"/>
</dbReference>
<accession>A0A951PQC6</accession>
<dbReference type="SUPFAM" id="SSF53448">
    <property type="entry name" value="Nucleotide-diphospho-sugar transferases"/>
    <property type="match status" value="1"/>
</dbReference>
<name>A0A951PQC6_9CYAN</name>
<comment type="caution">
    <text evidence="1">The sequence shown here is derived from an EMBL/GenBank/DDBJ whole genome shotgun (WGS) entry which is preliminary data.</text>
</comment>
<evidence type="ECO:0000313" key="2">
    <source>
        <dbReference type="Proteomes" id="UP000753908"/>
    </source>
</evidence>
<organism evidence="1 2">
    <name type="scientific">Symplocastrum torsivum CPER-KK1</name>
    <dbReference type="NCBI Taxonomy" id="450513"/>
    <lineage>
        <taxon>Bacteria</taxon>
        <taxon>Bacillati</taxon>
        <taxon>Cyanobacteriota</taxon>
        <taxon>Cyanophyceae</taxon>
        <taxon>Oscillatoriophycideae</taxon>
        <taxon>Oscillatoriales</taxon>
        <taxon>Microcoleaceae</taxon>
        <taxon>Symplocastrum</taxon>
    </lineage>
</organism>